<accession>A0A835U5P3</accession>
<dbReference type="Proteomes" id="UP000639772">
    <property type="component" value="Unassembled WGS sequence"/>
</dbReference>
<feature type="compositionally biased region" description="Basic and acidic residues" evidence="1">
    <location>
        <begin position="153"/>
        <end position="163"/>
    </location>
</feature>
<dbReference type="AlphaFoldDB" id="A0A835U5P3"/>
<feature type="region of interest" description="Disordered" evidence="1">
    <location>
        <begin position="51"/>
        <end position="76"/>
    </location>
</feature>
<proteinExistence type="predicted"/>
<feature type="region of interest" description="Disordered" evidence="1">
    <location>
        <begin position="90"/>
        <end position="163"/>
    </location>
</feature>
<sequence>MFPVEAIPTQPLVTVSPSAPESSTACTEVSFNSRVEKFLADSWNNLINMREKPKDMGSNNVAELQPKRRGRPVSDLAWLPPGWERFTKIRSSGQTDTRDRYKQNDEVGLRRDKLCGVREDHTQRNFEREEEDEGNENALAPPPPPTGNVTETSDDRHHRQEFS</sequence>
<dbReference type="OrthoDB" id="785950at2759"/>
<protein>
    <submittedName>
        <fullName evidence="2">Uncharacterized protein</fullName>
    </submittedName>
</protein>
<evidence type="ECO:0000313" key="2">
    <source>
        <dbReference type="EMBL" id="KAG0450534.1"/>
    </source>
</evidence>
<name>A0A835U5P3_VANPL</name>
<evidence type="ECO:0000313" key="3">
    <source>
        <dbReference type="Proteomes" id="UP000639772"/>
    </source>
</evidence>
<evidence type="ECO:0000256" key="1">
    <source>
        <dbReference type="SAM" id="MobiDB-lite"/>
    </source>
</evidence>
<reference evidence="2 3" key="1">
    <citation type="journal article" date="2020" name="Nat. Food">
        <title>A phased Vanilla planifolia genome enables genetic improvement of flavour and production.</title>
        <authorList>
            <person name="Hasing T."/>
            <person name="Tang H."/>
            <person name="Brym M."/>
            <person name="Khazi F."/>
            <person name="Huang T."/>
            <person name="Chambers A.H."/>
        </authorList>
    </citation>
    <scope>NUCLEOTIDE SEQUENCE [LARGE SCALE GENOMIC DNA]</scope>
    <source>
        <tissue evidence="2">Leaf</tissue>
    </source>
</reference>
<gene>
    <name evidence="2" type="ORF">HPP92_026701</name>
</gene>
<comment type="caution">
    <text evidence="2">The sequence shown here is derived from an EMBL/GenBank/DDBJ whole genome shotgun (WGS) entry which is preliminary data.</text>
</comment>
<dbReference type="EMBL" id="JADCNM010000116">
    <property type="protein sequence ID" value="KAG0450534.1"/>
    <property type="molecule type" value="Genomic_DNA"/>
</dbReference>
<organism evidence="2 3">
    <name type="scientific">Vanilla planifolia</name>
    <name type="common">Vanilla</name>
    <dbReference type="NCBI Taxonomy" id="51239"/>
    <lineage>
        <taxon>Eukaryota</taxon>
        <taxon>Viridiplantae</taxon>
        <taxon>Streptophyta</taxon>
        <taxon>Embryophyta</taxon>
        <taxon>Tracheophyta</taxon>
        <taxon>Spermatophyta</taxon>
        <taxon>Magnoliopsida</taxon>
        <taxon>Liliopsida</taxon>
        <taxon>Asparagales</taxon>
        <taxon>Orchidaceae</taxon>
        <taxon>Vanilloideae</taxon>
        <taxon>Vanilleae</taxon>
        <taxon>Vanilla</taxon>
    </lineage>
</organism>
<feature type="compositionally biased region" description="Basic and acidic residues" evidence="1">
    <location>
        <begin position="96"/>
        <end position="127"/>
    </location>
</feature>